<name>Q2KZ62_BORA1</name>
<evidence type="ECO:0000313" key="2">
    <source>
        <dbReference type="Proteomes" id="UP000001977"/>
    </source>
</evidence>
<dbReference type="OrthoDB" id="8946427at2"/>
<dbReference type="EMBL" id="AM167904">
    <property type="protein sequence ID" value="CAJ48016.1"/>
    <property type="molecule type" value="Genomic_DNA"/>
</dbReference>
<dbReference type="HOGENOM" id="CLU_098184_0_0_4"/>
<gene>
    <name evidence="1" type="ordered locus">BAV0414</name>
</gene>
<dbReference type="AlphaFoldDB" id="Q2KZ62"/>
<organism evidence="1 2">
    <name type="scientific">Bordetella avium (strain 197N)</name>
    <dbReference type="NCBI Taxonomy" id="360910"/>
    <lineage>
        <taxon>Bacteria</taxon>
        <taxon>Pseudomonadati</taxon>
        <taxon>Pseudomonadota</taxon>
        <taxon>Betaproteobacteria</taxon>
        <taxon>Burkholderiales</taxon>
        <taxon>Alcaligenaceae</taxon>
        <taxon>Bordetella</taxon>
    </lineage>
</organism>
<dbReference type="RefSeq" id="WP_012416108.1">
    <property type="nucleotide sequence ID" value="NC_010645.1"/>
</dbReference>
<sequence>MQLTDHHMTSLGALVINEMRLMYGTKFGQQWQGLTARELKDSWDQKLSGLTEREVRTGLTACLTRDWPPSLPEFLRLCRPWMNPEVAYHEAVVGMASRRRGDMGTWSHPAIYWAAVYVGPHDLLNSTYSVMKTRWERAFGNELAKGQWHGIPEVLEVLPAPGQTQATREEAAAALKAMDADKVFEPKRSRDPRGWAKKILDEQGRKGGKRYAFATLTLAKRALGLELNPGEA</sequence>
<keyword evidence="2" id="KW-1185">Reference proteome</keyword>
<dbReference type="eggNOG" id="ENOG503358M">
    <property type="taxonomic scope" value="Bacteria"/>
</dbReference>
<evidence type="ECO:0000313" key="1">
    <source>
        <dbReference type="EMBL" id="CAJ48016.1"/>
    </source>
</evidence>
<protein>
    <submittedName>
        <fullName evidence="1">Hypothetical phage protein</fullName>
    </submittedName>
</protein>
<dbReference type="STRING" id="360910.BAV0414"/>
<dbReference type="Proteomes" id="UP000001977">
    <property type="component" value="Chromosome"/>
</dbReference>
<proteinExistence type="predicted"/>
<reference evidence="1 2" key="1">
    <citation type="journal article" date="2006" name="J. Bacteriol.">
        <title>Comparison of the genome sequence of the poultry pathogen Bordetella avium with those of B. bronchiseptica, B. pertussis, and B. parapertussis reveals extensive diversity in surface structures associated with host interaction.</title>
        <authorList>
            <person name="Sebaihia M."/>
            <person name="Preston A."/>
            <person name="Maskell D.J."/>
            <person name="Kuzmiak H."/>
            <person name="Connell T.D."/>
            <person name="King N.D."/>
            <person name="Orndorff P.E."/>
            <person name="Miyamoto D.M."/>
            <person name="Thomson N.R."/>
            <person name="Harris D."/>
            <person name="Goble A."/>
            <person name="Lord A."/>
            <person name="Murphy L."/>
            <person name="Quail M.A."/>
            <person name="Rutter S."/>
            <person name="Squares R."/>
            <person name="Squares S."/>
            <person name="Woodward J."/>
            <person name="Parkhill J."/>
            <person name="Temple L.M."/>
        </authorList>
    </citation>
    <scope>NUCLEOTIDE SEQUENCE [LARGE SCALE GENOMIC DNA]</scope>
    <source>
        <strain evidence="1 2">197N</strain>
    </source>
</reference>
<dbReference type="KEGG" id="bav:BAV0414"/>
<accession>Q2KZ62</accession>